<protein>
    <submittedName>
        <fullName evidence="1">DUF4291 domain-containing protein</fullName>
    </submittedName>
</protein>
<dbReference type="Pfam" id="PF14124">
    <property type="entry name" value="DUF4291"/>
    <property type="match status" value="1"/>
</dbReference>
<dbReference type="PANTHER" id="PTHR38567">
    <property type="entry name" value="DUF4291 DOMAIN-CONTAINING PROTEIN"/>
    <property type="match status" value="1"/>
</dbReference>
<keyword evidence="2" id="KW-1185">Reference proteome</keyword>
<reference evidence="2" key="1">
    <citation type="journal article" date="2019" name="Int. J. Syst. Evol. Microbiol.">
        <title>The Global Catalogue of Microorganisms (GCM) 10K type strain sequencing project: providing services to taxonomists for standard genome sequencing and annotation.</title>
        <authorList>
            <consortium name="The Broad Institute Genomics Platform"/>
            <consortium name="The Broad Institute Genome Sequencing Center for Infectious Disease"/>
            <person name="Wu L."/>
            <person name="Ma J."/>
        </authorList>
    </citation>
    <scope>NUCLEOTIDE SEQUENCE [LARGE SCALE GENOMIC DNA]</scope>
    <source>
        <strain evidence="2">CGMCC 1.12859</strain>
    </source>
</reference>
<gene>
    <name evidence="1" type="ORF">ACFQMG_19335</name>
</gene>
<dbReference type="PANTHER" id="PTHR38567:SF1">
    <property type="entry name" value="DUF4291 DOMAIN-CONTAINING PROTEIN"/>
    <property type="match status" value="1"/>
</dbReference>
<dbReference type="EMBL" id="JBHTAJ010000035">
    <property type="protein sequence ID" value="MFC7181706.1"/>
    <property type="molecule type" value="Genomic_DNA"/>
</dbReference>
<proteinExistence type="predicted"/>
<evidence type="ECO:0000313" key="1">
    <source>
        <dbReference type="EMBL" id="MFC7181706.1"/>
    </source>
</evidence>
<evidence type="ECO:0000313" key="2">
    <source>
        <dbReference type="Proteomes" id="UP001596435"/>
    </source>
</evidence>
<dbReference type="InterPro" id="IPR025633">
    <property type="entry name" value="DUF4291"/>
</dbReference>
<dbReference type="Proteomes" id="UP001596435">
    <property type="component" value="Unassembled WGS sequence"/>
</dbReference>
<organism evidence="1 2">
    <name type="scientific">Kitasatospora paranensis</name>
    <dbReference type="NCBI Taxonomy" id="258053"/>
    <lineage>
        <taxon>Bacteria</taxon>
        <taxon>Bacillati</taxon>
        <taxon>Actinomycetota</taxon>
        <taxon>Actinomycetes</taxon>
        <taxon>Kitasatosporales</taxon>
        <taxon>Streptomycetaceae</taxon>
        <taxon>Kitasatospora</taxon>
    </lineage>
</organism>
<name>A0ABW2G0T7_9ACTN</name>
<accession>A0ABW2G0T7</accession>
<sequence>MRTPLRQIRAAYTDDTVTLYQAFAPEIAGPAAADGRFPAAFDRGRMTWVKPSFLWMMHRSDWARTAGQERVLAVTVRREGFEWALARAVPSSYDAERYRSRDAWRREVRRGAVRVQWDPERDLRLQALPWRSLQLGLRGEAVARYADEWITAIEDVTALARRLHREREAALLPAERPYPLPESIAAHLGADGGQGR</sequence>
<comment type="caution">
    <text evidence="1">The sequence shown here is derived from an EMBL/GenBank/DDBJ whole genome shotgun (WGS) entry which is preliminary data.</text>
</comment>
<dbReference type="RefSeq" id="WP_345706386.1">
    <property type="nucleotide sequence ID" value="NZ_BAABKV010000001.1"/>
</dbReference>